<dbReference type="InterPro" id="IPR047640">
    <property type="entry name" value="RpiR-like"/>
</dbReference>
<dbReference type="InterPro" id="IPR035472">
    <property type="entry name" value="RpiR-like_SIS"/>
</dbReference>
<gene>
    <name evidence="6" type="ORF">EDD68_10330</name>
</gene>
<evidence type="ECO:0000313" key="6">
    <source>
        <dbReference type="EMBL" id="TCT25477.1"/>
    </source>
</evidence>
<dbReference type="RefSeq" id="WP_132370914.1">
    <property type="nucleotide sequence ID" value="NZ_SMAN01000003.1"/>
</dbReference>
<protein>
    <submittedName>
        <fullName evidence="6">RpiR family transcriptional regulator</fullName>
    </submittedName>
</protein>
<dbReference type="GO" id="GO:0003700">
    <property type="term" value="F:DNA-binding transcription factor activity"/>
    <property type="evidence" value="ECO:0007669"/>
    <property type="project" value="InterPro"/>
</dbReference>
<dbReference type="GO" id="GO:0097367">
    <property type="term" value="F:carbohydrate derivative binding"/>
    <property type="evidence" value="ECO:0007669"/>
    <property type="project" value="InterPro"/>
</dbReference>
<comment type="caution">
    <text evidence="6">The sequence shown here is derived from an EMBL/GenBank/DDBJ whole genome shotgun (WGS) entry which is preliminary data.</text>
</comment>
<reference evidence="6 7" key="1">
    <citation type="submission" date="2019-03" db="EMBL/GenBank/DDBJ databases">
        <title>Genomic Encyclopedia of Type Strains, Phase IV (KMG-IV): sequencing the most valuable type-strain genomes for metagenomic binning, comparative biology and taxonomic classification.</title>
        <authorList>
            <person name="Goeker M."/>
        </authorList>
    </citation>
    <scope>NUCLEOTIDE SEQUENCE [LARGE SCALE GENOMIC DNA]</scope>
    <source>
        <strain evidence="6 7">DSM 25894</strain>
    </source>
</reference>
<dbReference type="CDD" id="cd05013">
    <property type="entry name" value="SIS_RpiR"/>
    <property type="match status" value="1"/>
</dbReference>
<dbReference type="Pfam" id="PF01380">
    <property type="entry name" value="SIS"/>
    <property type="match status" value="1"/>
</dbReference>
<dbReference type="PANTHER" id="PTHR30514">
    <property type="entry name" value="GLUCOKINASE"/>
    <property type="match status" value="1"/>
</dbReference>
<dbReference type="Pfam" id="PF01418">
    <property type="entry name" value="HTH_6"/>
    <property type="match status" value="1"/>
</dbReference>
<dbReference type="InterPro" id="IPR009057">
    <property type="entry name" value="Homeodomain-like_sf"/>
</dbReference>
<dbReference type="GO" id="GO:0003677">
    <property type="term" value="F:DNA binding"/>
    <property type="evidence" value="ECO:0007669"/>
    <property type="project" value="UniProtKB-KW"/>
</dbReference>
<sequence length="284" mass="32422">MNHIYRYIAEKIPDMSKSQEKIAKYILKNPNTVPFLTVGKLARMVGVSQATVVRFATFLGYSGFPEFQQDLQDSLKKQMTTTERLQMSDMIYKGNKSEKMIVEIFQDDITNIQSTIEQLDIPSFEKAVQALLDARKIYIVANRSAMSLGIFLEYYLRIMLDNVEFITSYELISEKFNNLNKKDVVVGISFPRYTKSTVNSFAFARERGATTIAITDNLLSPLIPNADIPLTASSRMPSFIDSFVAPLSLLNALISQIGRSKKVDISKKLDELENMWEHFDIFYQ</sequence>
<dbReference type="InterPro" id="IPR001347">
    <property type="entry name" value="SIS_dom"/>
</dbReference>
<proteinExistence type="predicted"/>
<accession>A0A4R3N9Q0</accession>
<evidence type="ECO:0000256" key="2">
    <source>
        <dbReference type="ARBA" id="ARBA00023125"/>
    </source>
</evidence>
<name>A0A4R3N9Q0_9BACI</name>
<dbReference type="SUPFAM" id="SSF53697">
    <property type="entry name" value="SIS domain"/>
    <property type="match status" value="1"/>
</dbReference>
<dbReference type="Gene3D" id="1.10.10.10">
    <property type="entry name" value="Winged helix-like DNA-binding domain superfamily/Winged helix DNA-binding domain"/>
    <property type="match status" value="1"/>
</dbReference>
<dbReference type="InterPro" id="IPR046348">
    <property type="entry name" value="SIS_dom_sf"/>
</dbReference>
<organism evidence="6 7">
    <name type="scientific">Melghiribacillus thermohalophilus</name>
    <dbReference type="NCBI Taxonomy" id="1324956"/>
    <lineage>
        <taxon>Bacteria</taxon>
        <taxon>Bacillati</taxon>
        <taxon>Bacillota</taxon>
        <taxon>Bacilli</taxon>
        <taxon>Bacillales</taxon>
        <taxon>Bacillaceae</taxon>
        <taxon>Melghiribacillus</taxon>
    </lineage>
</organism>
<keyword evidence="3" id="KW-0804">Transcription</keyword>
<evidence type="ECO:0000256" key="1">
    <source>
        <dbReference type="ARBA" id="ARBA00023015"/>
    </source>
</evidence>
<dbReference type="PROSITE" id="PS51464">
    <property type="entry name" value="SIS"/>
    <property type="match status" value="1"/>
</dbReference>
<dbReference type="OrthoDB" id="2930at2"/>
<dbReference type="PROSITE" id="PS51071">
    <property type="entry name" value="HTH_RPIR"/>
    <property type="match status" value="1"/>
</dbReference>
<dbReference type="Proteomes" id="UP000294650">
    <property type="component" value="Unassembled WGS sequence"/>
</dbReference>
<feature type="domain" description="SIS" evidence="5">
    <location>
        <begin position="127"/>
        <end position="263"/>
    </location>
</feature>
<evidence type="ECO:0000256" key="3">
    <source>
        <dbReference type="ARBA" id="ARBA00023163"/>
    </source>
</evidence>
<evidence type="ECO:0000259" key="5">
    <source>
        <dbReference type="PROSITE" id="PS51464"/>
    </source>
</evidence>
<dbReference type="SUPFAM" id="SSF46689">
    <property type="entry name" value="Homeodomain-like"/>
    <property type="match status" value="1"/>
</dbReference>
<dbReference type="InterPro" id="IPR000281">
    <property type="entry name" value="HTH_RpiR"/>
</dbReference>
<dbReference type="PANTHER" id="PTHR30514:SF18">
    <property type="entry name" value="RPIR-FAMILY TRANSCRIPTIONAL REGULATOR"/>
    <property type="match status" value="1"/>
</dbReference>
<dbReference type="GO" id="GO:1901135">
    <property type="term" value="P:carbohydrate derivative metabolic process"/>
    <property type="evidence" value="ECO:0007669"/>
    <property type="project" value="InterPro"/>
</dbReference>
<dbReference type="Gene3D" id="3.40.50.10490">
    <property type="entry name" value="Glucose-6-phosphate isomerase like protein, domain 1"/>
    <property type="match status" value="1"/>
</dbReference>
<keyword evidence="2" id="KW-0238">DNA-binding</keyword>
<dbReference type="EMBL" id="SMAN01000003">
    <property type="protein sequence ID" value="TCT25477.1"/>
    <property type="molecule type" value="Genomic_DNA"/>
</dbReference>
<evidence type="ECO:0000313" key="7">
    <source>
        <dbReference type="Proteomes" id="UP000294650"/>
    </source>
</evidence>
<feature type="domain" description="HTH rpiR-type" evidence="4">
    <location>
        <begin position="2"/>
        <end position="78"/>
    </location>
</feature>
<keyword evidence="1" id="KW-0805">Transcription regulation</keyword>
<dbReference type="AlphaFoldDB" id="A0A4R3N9Q0"/>
<keyword evidence="7" id="KW-1185">Reference proteome</keyword>
<evidence type="ECO:0000259" key="4">
    <source>
        <dbReference type="PROSITE" id="PS51071"/>
    </source>
</evidence>
<dbReference type="InterPro" id="IPR036388">
    <property type="entry name" value="WH-like_DNA-bd_sf"/>
</dbReference>